<accession>A0AC61RCY6</accession>
<sequence>MNISYKWLKRYIDFSLTPAELTAALTSLGLECDHVEEVESIKGGLKGIVIGKVLTCEPHPNSDHLHITTVDLGSGEPQTIVCGAPNVAAGQTVVVATIGTTLYDGDKEFQIKKSKIRGVESNGMICAEDEIGVGESHDGIMVLPDSVAAGTPAAKYFNVESDYCLEVELTPNRVDAASHYGVARDLKALFTRNSFENGCTDSLPEVNIPSVESFAPDRNDGAVEICVDDTQGAPRYSGVTIRNVEVKESPEWLRTLLLAIGQRPINNIVDITNFILNGIGQPLHCFDLAKVKGEKIVVRTCPAGTKFVTLDGVERTLHEKDLMICNSEEPMCIAGVFGGLESGVTADTKDVFIESAYFNPTRVRLTARRHGLNTDASFRYERGADPNITVYAAKLAAVLIKELAGGEICGNIEDIYPAPVADAEIALSLDYCESLIGKRIPDELVIAILRALEISVERDPENADILNLRVPTYRVDVTRPCDVVEEILRVYGYNNVEFGTEMHANLSPQGDTDLSYALQQLVSNRLTGEGFMEILNNSLSAASYYEKSEQLPIDGCVKVMNPLSGDLSVMRRTLLFGGLESISHNINRKAENLRFYEFGNVYHKDTDKESTVEKPLAPFHESMELGIWMTGDYTLPSWNRKAVESSAFDLKGIVFNIFRVLGLPSGAIVCTQDSDEFFSARLNIKTRAGKRIGELGILRGNLLKRFDIGQSVVYAALDWDSLFKLVAKHQVTYAPLPKTQPVKRDLALLIDSDVSFSQIEETVRKAERKLLKSVTLFDVYEGKNLPAGKKSYAISITLQDDEKTLNDKQIDAVMQKIIKALTQSGAELR</sequence>
<dbReference type="EC" id="6.1.1.20" evidence="1"/>
<evidence type="ECO:0000313" key="2">
    <source>
        <dbReference type="Proteomes" id="UP000306319"/>
    </source>
</evidence>
<gene>
    <name evidence="1" type="ORF">E5331_19125</name>
</gene>
<evidence type="ECO:0000313" key="1">
    <source>
        <dbReference type="EMBL" id="TGY75962.1"/>
    </source>
</evidence>
<keyword evidence="1" id="KW-0436">Ligase</keyword>
<organism evidence="1 2">
    <name type="scientific">Lepagella muris</name>
    <dbReference type="NCBI Taxonomy" id="3032870"/>
    <lineage>
        <taxon>Bacteria</taxon>
        <taxon>Pseudomonadati</taxon>
        <taxon>Bacteroidota</taxon>
        <taxon>Bacteroidia</taxon>
        <taxon>Bacteroidales</taxon>
        <taxon>Muribaculaceae</taxon>
        <taxon>Lepagella</taxon>
    </lineage>
</organism>
<keyword evidence="2" id="KW-1185">Reference proteome</keyword>
<dbReference type="EMBL" id="SRYB01000047">
    <property type="protein sequence ID" value="TGY75962.1"/>
    <property type="molecule type" value="Genomic_DNA"/>
</dbReference>
<dbReference type="Proteomes" id="UP000306319">
    <property type="component" value="Unassembled WGS sequence"/>
</dbReference>
<name>A0AC61RCY6_9BACT</name>
<reference evidence="1" key="1">
    <citation type="submission" date="2019-04" db="EMBL/GenBank/DDBJ databases">
        <title>Microbes associate with the intestines of laboratory mice.</title>
        <authorList>
            <person name="Navarre W."/>
            <person name="Wong E."/>
            <person name="Huang K."/>
            <person name="Tropini C."/>
            <person name="Ng K."/>
            <person name="Yu B."/>
        </authorList>
    </citation>
    <scope>NUCLEOTIDE SEQUENCE</scope>
    <source>
        <strain evidence="1">NM04_E33</strain>
    </source>
</reference>
<protein>
    <submittedName>
        <fullName evidence="1">Phenylalanine--tRNA ligase subunit beta</fullName>
        <ecNumber evidence="1">6.1.1.20</ecNumber>
    </submittedName>
</protein>
<comment type="caution">
    <text evidence="1">The sequence shown here is derived from an EMBL/GenBank/DDBJ whole genome shotgun (WGS) entry which is preliminary data.</text>
</comment>
<proteinExistence type="predicted"/>